<proteinExistence type="inferred from homology"/>
<reference evidence="3" key="1">
    <citation type="submission" date="2023-01" db="EMBL/GenBank/DDBJ databases">
        <title>Comparative Genomic Analysis of the Clinically-Derived Winkia Strain NY0527 Provides Evidence into the Taxonomic Reassignment of Winkia neuii and Characterizes Their Virulence Traits.</title>
        <authorList>
            <person name="Cai X."/>
            <person name="Peng Y."/>
            <person name="Li M."/>
            <person name="Qiu Y."/>
            <person name="Wang Y."/>
            <person name="Xu L."/>
            <person name="Hou Q."/>
        </authorList>
    </citation>
    <scope>NUCLEOTIDE SEQUENCE</scope>
    <source>
        <strain evidence="3">NY0527</strain>
    </source>
</reference>
<feature type="region of interest" description="Disordered" evidence="2">
    <location>
        <begin position="487"/>
        <end position="516"/>
    </location>
</feature>
<sequence>MRLIGTETEYGVSDPTDPHAGAIALSAAAVNAYREASRVGVDWDYAGEDPLNDMRGMRLDRASAHPSQLTDDPLRPAPSGDFEYLARPSEAERKLVRAPALVMGNGGRMYVDHAHPEYSSPETTTVREAVLYDRAGEAVARKAILQAERDGQNLALYKNNVDGKGASYGSHENYCLKREVPFEDVIEVLLPHFLTRQIICGAGRVGIGQRSNKPGFQISQRADYIENDVGLETTFNRPLINTRDEPHASADKWRRLHVIVGDANMLDYSILLKLGTTSLVLSYLESGGGGLELDAIGISGDPVPYAAAISHNLGLDMRIPVRSGAELTPVEHQLTLAELVGEALSKRGLLEGENKQIHDLWVETLEDLRSDRKLAGRRVEWVAKYNLMEAMRKRRNTDWDDPVLAAMDLQWSDLRPGMSLAHKMSKRVDHLFTESQIEEAAIEPPSEGRARLRGHAVRGLAQVTKGSWGSLVIDPGGKQLLRMRLPEPDERDNEEAVEAARRGDAEGFIAKMRKEK</sequence>
<dbReference type="Pfam" id="PF03136">
    <property type="entry name" value="Pup_ligase"/>
    <property type="match status" value="1"/>
</dbReference>
<dbReference type="GO" id="GO:0016811">
    <property type="term" value="F:hydrolase activity, acting on carbon-nitrogen (but not peptide) bonds, in linear amides"/>
    <property type="evidence" value="ECO:0007669"/>
    <property type="project" value="InterPro"/>
</dbReference>
<protein>
    <submittedName>
        <fullName evidence="3">Depupylase/deamidase Dop</fullName>
        <ecNumber evidence="3">3.5.1.119</ecNumber>
    </submittedName>
</protein>
<dbReference type="InterPro" id="IPR004347">
    <property type="entry name" value="Pup_ligase/deamidase"/>
</dbReference>
<dbReference type="AlphaFoldDB" id="A0AB38XRV8"/>
<dbReference type="Proteomes" id="UP001211044">
    <property type="component" value="Chromosome"/>
</dbReference>
<organism evidence="3 4">
    <name type="scientific">Winkia neuii subsp. anitrata</name>
    <dbReference type="NCBI Taxonomy" id="29318"/>
    <lineage>
        <taxon>Bacteria</taxon>
        <taxon>Bacillati</taxon>
        <taxon>Actinomycetota</taxon>
        <taxon>Actinomycetes</taxon>
        <taxon>Actinomycetales</taxon>
        <taxon>Actinomycetaceae</taxon>
        <taxon>Winkia</taxon>
    </lineage>
</organism>
<comment type="similarity">
    <text evidence="1">Belongs to the Pup ligase/Pup deamidase family. Pup deamidase subfamily.</text>
</comment>
<evidence type="ECO:0000256" key="1">
    <source>
        <dbReference type="ARBA" id="ARBA00009114"/>
    </source>
</evidence>
<name>A0AB38XRV8_9ACTO</name>
<dbReference type="EC" id="3.5.1.119" evidence="3"/>
<keyword evidence="3" id="KW-0378">Hydrolase</keyword>
<dbReference type="PANTHER" id="PTHR42307">
    <property type="entry name" value="PUP DEAMIDASE/DEPUPYLASE"/>
    <property type="match status" value="1"/>
</dbReference>
<accession>A0AB38XRV8</accession>
<dbReference type="GO" id="GO:0010498">
    <property type="term" value="P:proteasomal protein catabolic process"/>
    <property type="evidence" value="ECO:0007669"/>
    <property type="project" value="InterPro"/>
</dbReference>
<dbReference type="NCBIfam" id="TIGR03688">
    <property type="entry name" value="depupylase_Dop"/>
    <property type="match status" value="1"/>
</dbReference>
<dbReference type="GO" id="GO:0019941">
    <property type="term" value="P:modification-dependent protein catabolic process"/>
    <property type="evidence" value="ECO:0007669"/>
    <property type="project" value="InterPro"/>
</dbReference>
<dbReference type="GO" id="GO:0008233">
    <property type="term" value="F:peptidase activity"/>
    <property type="evidence" value="ECO:0007669"/>
    <property type="project" value="InterPro"/>
</dbReference>
<dbReference type="RefSeq" id="WP_271694846.1">
    <property type="nucleotide sequence ID" value="NZ_CP116394.1"/>
</dbReference>
<evidence type="ECO:0000256" key="2">
    <source>
        <dbReference type="SAM" id="MobiDB-lite"/>
    </source>
</evidence>
<dbReference type="GO" id="GO:0070490">
    <property type="term" value="P:protein pupylation"/>
    <property type="evidence" value="ECO:0007669"/>
    <property type="project" value="TreeGrafter"/>
</dbReference>
<dbReference type="InterPro" id="IPR022366">
    <property type="entry name" value="Pup_deamidase"/>
</dbReference>
<evidence type="ECO:0000313" key="4">
    <source>
        <dbReference type="Proteomes" id="UP001211044"/>
    </source>
</evidence>
<dbReference type="KEGG" id="wne:PIG85_05135"/>
<dbReference type="GO" id="GO:0005524">
    <property type="term" value="F:ATP binding"/>
    <property type="evidence" value="ECO:0007669"/>
    <property type="project" value="TreeGrafter"/>
</dbReference>
<evidence type="ECO:0000313" key="3">
    <source>
        <dbReference type="EMBL" id="WCE47033.1"/>
    </source>
</evidence>
<dbReference type="EMBL" id="CP116394">
    <property type="protein sequence ID" value="WCE47033.1"/>
    <property type="molecule type" value="Genomic_DNA"/>
</dbReference>
<dbReference type="PANTHER" id="PTHR42307:SF2">
    <property type="entry name" value="PUP DEAMIDASE_DEPUPYLASE"/>
    <property type="match status" value="1"/>
</dbReference>
<gene>
    <name evidence="3" type="primary">dop</name>
    <name evidence="3" type="ORF">PIG85_05135</name>
</gene>